<protein>
    <recommendedName>
        <fullName evidence="4">Crinkler effector protein N-terminal domain-containing protein</fullName>
    </recommendedName>
</protein>
<dbReference type="OrthoDB" id="2427869at2759"/>
<dbReference type="GO" id="GO:0005576">
    <property type="term" value="C:extracellular region"/>
    <property type="evidence" value="ECO:0007669"/>
    <property type="project" value="UniProtKB-SubCell"/>
</dbReference>
<name>A0A1J8QPJ0_9AGAM</name>
<sequence length="311" mass="35388">MKSNYTLNCIVFGKDPSQIFPIKIASTKTVYALKKMIKEKLENTFCDVNARNIKLWEVKNMLAEDALQDNLKPHLEEKPLSPVAELFEVFYEPPKKGRLHIVVRGPPTGHIATVIPFLKRRAAYLKKRTGAPSEWARPAQFAKLQFHEAEYLCNRPRDAADPVPVTLLEPIFAQFVDDCREYQPTAKDSQFIRGLSEEMCKYYGSPDERVYAFRQIFRYLNIKLTADTIGSSKWSTDGHLLSTCGKFAVVVVVGNNEIGSGSGDPFAQAMMYYRMTMEDSWAEITNLRSIVPSFLIIVFGEFDFIIIGLLH</sequence>
<comment type="subcellular location">
    <subcellularLocation>
        <location evidence="1">Host cell</location>
    </subcellularLocation>
    <subcellularLocation>
        <location evidence="2">Secreted</location>
    </subcellularLocation>
</comment>
<dbReference type="InterPro" id="IPR045379">
    <property type="entry name" value="Crinkler_N"/>
</dbReference>
<comment type="caution">
    <text evidence="5">The sequence shown here is derived from an EMBL/GenBank/DDBJ whole genome shotgun (WGS) entry which is preliminary data.</text>
</comment>
<dbReference type="Proteomes" id="UP000183567">
    <property type="component" value="Unassembled WGS sequence"/>
</dbReference>
<gene>
    <name evidence="5" type="ORF">AZE42_08595</name>
</gene>
<keyword evidence="3" id="KW-0964">Secreted</keyword>
<dbReference type="AlphaFoldDB" id="A0A1J8QPJ0"/>
<evidence type="ECO:0000313" key="5">
    <source>
        <dbReference type="EMBL" id="OJA11314.1"/>
    </source>
</evidence>
<evidence type="ECO:0000259" key="4">
    <source>
        <dbReference type="Pfam" id="PF20147"/>
    </source>
</evidence>
<evidence type="ECO:0000256" key="2">
    <source>
        <dbReference type="ARBA" id="ARBA00004613"/>
    </source>
</evidence>
<dbReference type="GO" id="GO:0043657">
    <property type="term" value="C:host cell"/>
    <property type="evidence" value="ECO:0007669"/>
    <property type="project" value="UniProtKB-SubCell"/>
</dbReference>
<reference evidence="5 6" key="1">
    <citation type="submission" date="2016-03" db="EMBL/GenBank/DDBJ databases">
        <title>Comparative genomics of the ectomycorrhizal sister species Rhizopogon vinicolor and Rhizopogon vesiculosus (Basidiomycota: Boletales) reveals a divergence of the mating type B locus.</title>
        <authorList>
            <person name="Mujic A.B."/>
            <person name="Kuo A."/>
            <person name="Tritt A."/>
            <person name="Lipzen A."/>
            <person name="Chen C."/>
            <person name="Johnson J."/>
            <person name="Sharma A."/>
            <person name="Barry K."/>
            <person name="Grigoriev I.V."/>
            <person name="Spatafora J.W."/>
        </authorList>
    </citation>
    <scope>NUCLEOTIDE SEQUENCE [LARGE SCALE GENOMIC DNA]</scope>
    <source>
        <strain evidence="5 6">AM-OR11-056</strain>
    </source>
</reference>
<organism evidence="5 6">
    <name type="scientific">Rhizopogon vesiculosus</name>
    <dbReference type="NCBI Taxonomy" id="180088"/>
    <lineage>
        <taxon>Eukaryota</taxon>
        <taxon>Fungi</taxon>
        <taxon>Dikarya</taxon>
        <taxon>Basidiomycota</taxon>
        <taxon>Agaricomycotina</taxon>
        <taxon>Agaricomycetes</taxon>
        <taxon>Agaricomycetidae</taxon>
        <taxon>Boletales</taxon>
        <taxon>Suillineae</taxon>
        <taxon>Rhizopogonaceae</taxon>
        <taxon>Rhizopogon</taxon>
    </lineage>
</organism>
<dbReference type="EMBL" id="LVVM01005114">
    <property type="protein sequence ID" value="OJA11314.1"/>
    <property type="molecule type" value="Genomic_DNA"/>
</dbReference>
<evidence type="ECO:0000256" key="1">
    <source>
        <dbReference type="ARBA" id="ARBA00004340"/>
    </source>
</evidence>
<keyword evidence="6" id="KW-1185">Reference proteome</keyword>
<evidence type="ECO:0000313" key="6">
    <source>
        <dbReference type="Proteomes" id="UP000183567"/>
    </source>
</evidence>
<dbReference type="Pfam" id="PF20147">
    <property type="entry name" value="Crinkler"/>
    <property type="match status" value="1"/>
</dbReference>
<feature type="domain" description="Crinkler effector protein N-terminal" evidence="4">
    <location>
        <begin position="6"/>
        <end position="104"/>
    </location>
</feature>
<evidence type="ECO:0000256" key="3">
    <source>
        <dbReference type="ARBA" id="ARBA00022525"/>
    </source>
</evidence>
<accession>A0A1J8QPJ0</accession>
<proteinExistence type="predicted"/>